<accession>A0AAD1ZVX7</accession>
<proteinExistence type="predicted"/>
<sequence>MLSAAGLSGGVTNGKSKTLGLAPGRVRSVLQPPPNDPTAAAKTSVKGAKENARHSTIAFSDLSQLDNLHFYVIKESSFYCWLGEILTDNTWIDLVLYGGSPCSLLY</sequence>
<feature type="region of interest" description="Disordered" evidence="1">
    <location>
        <begin position="25"/>
        <end position="48"/>
    </location>
</feature>
<reference evidence="2" key="1">
    <citation type="submission" date="2023-05" db="EMBL/GenBank/DDBJ databases">
        <authorList>
            <person name="Huff M."/>
        </authorList>
    </citation>
    <scope>NUCLEOTIDE SEQUENCE</scope>
</reference>
<keyword evidence="3" id="KW-1185">Reference proteome</keyword>
<organism evidence="2 3">
    <name type="scientific">Fraxinus pennsylvanica</name>
    <dbReference type="NCBI Taxonomy" id="56036"/>
    <lineage>
        <taxon>Eukaryota</taxon>
        <taxon>Viridiplantae</taxon>
        <taxon>Streptophyta</taxon>
        <taxon>Embryophyta</taxon>
        <taxon>Tracheophyta</taxon>
        <taxon>Spermatophyta</taxon>
        <taxon>Magnoliopsida</taxon>
        <taxon>eudicotyledons</taxon>
        <taxon>Gunneridae</taxon>
        <taxon>Pentapetalae</taxon>
        <taxon>asterids</taxon>
        <taxon>lamiids</taxon>
        <taxon>Lamiales</taxon>
        <taxon>Oleaceae</taxon>
        <taxon>Oleeae</taxon>
        <taxon>Fraxinus</taxon>
    </lineage>
</organism>
<evidence type="ECO:0000313" key="3">
    <source>
        <dbReference type="Proteomes" id="UP000834106"/>
    </source>
</evidence>
<gene>
    <name evidence="2" type="ORF">FPE_LOCUS24102</name>
</gene>
<dbReference type="Proteomes" id="UP000834106">
    <property type="component" value="Chromosome 14"/>
</dbReference>
<dbReference type="EMBL" id="OU503049">
    <property type="protein sequence ID" value="CAI9776672.1"/>
    <property type="molecule type" value="Genomic_DNA"/>
</dbReference>
<evidence type="ECO:0000313" key="2">
    <source>
        <dbReference type="EMBL" id="CAI9776672.1"/>
    </source>
</evidence>
<protein>
    <submittedName>
        <fullName evidence="2">Uncharacterized protein</fullName>
    </submittedName>
</protein>
<evidence type="ECO:0000256" key="1">
    <source>
        <dbReference type="SAM" id="MobiDB-lite"/>
    </source>
</evidence>
<dbReference type="AlphaFoldDB" id="A0AAD1ZVX7"/>
<name>A0AAD1ZVX7_9LAMI</name>
<feature type="region of interest" description="Disordered" evidence="1">
    <location>
        <begin position="1"/>
        <end position="20"/>
    </location>
</feature>